<dbReference type="EMBL" id="FWXV01000002">
    <property type="protein sequence ID" value="SMC86040.1"/>
    <property type="molecule type" value="Genomic_DNA"/>
</dbReference>
<dbReference type="Gene3D" id="1.10.10.60">
    <property type="entry name" value="Homeodomain-like"/>
    <property type="match status" value="2"/>
</dbReference>
<dbReference type="PANTHER" id="PTHR46796">
    <property type="entry name" value="HTH-TYPE TRANSCRIPTIONAL ACTIVATOR RHAS-RELATED"/>
    <property type="match status" value="1"/>
</dbReference>
<dbReference type="AlphaFoldDB" id="A0A1Y5XCM3"/>
<dbReference type="GO" id="GO:0003700">
    <property type="term" value="F:DNA-binding transcription factor activity"/>
    <property type="evidence" value="ECO:0007669"/>
    <property type="project" value="InterPro"/>
</dbReference>
<dbReference type="Proteomes" id="UP000192674">
    <property type="component" value="Unassembled WGS sequence"/>
</dbReference>
<dbReference type="InterPro" id="IPR050204">
    <property type="entry name" value="AraC_XylS_family_regulators"/>
</dbReference>
<accession>A0A1Y5XCM3</accession>
<dbReference type="OrthoDB" id="241790at2"/>
<gene>
    <name evidence="5" type="ORF">SAMN05661093_02310</name>
</gene>
<dbReference type="InterPro" id="IPR009057">
    <property type="entry name" value="Homeodomain-like_sf"/>
</dbReference>
<feature type="domain" description="HTH araC/xylS-type" evidence="4">
    <location>
        <begin position="139"/>
        <end position="237"/>
    </location>
</feature>
<sequence length="238" mass="25802">MDPVDELLRGVRSTSTGRQELTGTLRFTGELTLIAPLRGHVRLNTKPVHLGDIAVVRGPFEAESNSAVLLVGTYCVSDGLLDLLPPVLVLDGCDDLTSIYAPGSQVVQNRLFEWLLVCTLRAWFDQQQVPRGWDDATLGPVLRAMHAAPGKPWTLSSLAGEAGVSRSTLANRFVKLMGKPPLTYLTDWRMSLAAELLAESNATVGAVAHQVGYADAFGFSAAFKRFYGISPTQCRRSC</sequence>
<evidence type="ECO:0000259" key="4">
    <source>
        <dbReference type="PROSITE" id="PS01124"/>
    </source>
</evidence>
<dbReference type="GO" id="GO:0043565">
    <property type="term" value="F:sequence-specific DNA binding"/>
    <property type="evidence" value="ECO:0007669"/>
    <property type="project" value="InterPro"/>
</dbReference>
<evidence type="ECO:0000313" key="5">
    <source>
        <dbReference type="EMBL" id="SMC86040.1"/>
    </source>
</evidence>
<protein>
    <submittedName>
        <fullName evidence="5">AraC-type DNA-binding protein</fullName>
    </submittedName>
</protein>
<reference evidence="5 6" key="1">
    <citation type="submission" date="2017-04" db="EMBL/GenBank/DDBJ databases">
        <authorList>
            <person name="Afonso C.L."/>
            <person name="Miller P.J."/>
            <person name="Scott M.A."/>
            <person name="Spackman E."/>
            <person name="Goraichik I."/>
            <person name="Dimitrov K.M."/>
            <person name="Suarez D.L."/>
            <person name="Swayne D.E."/>
        </authorList>
    </citation>
    <scope>NUCLEOTIDE SEQUENCE [LARGE SCALE GENOMIC DNA]</scope>
    <source>
        <strain evidence="5 6">DSM 43828</strain>
    </source>
</reference>
<dbReference type="SUPFAM" id="SSF46689">
    <property type="entry name" value="Homeodomain-like"/>
    <property type="match status" value="2"/>
</dbReference>
<keyword evidence="2 5" id="KW-0238">DNA-binding</keyword>
<dbReference type="PROSITE" id="PS01124">
    <property type="entry name" value="HTH_ARAC_FAMILY_2"/>
    <property type="match status" value="1"/>
</dbReference>
<organism evidence="5 6">
    <name type="scientific">Kibdelosporangium aridum</name>
    <dbReference type="NCBI Taxonomy" id="2030"/>
    <lineage>
        <taxon>Bacteria</taxon>
        <taxon>Bacillati</taxon>
        <taxon>Actinomycetota</taxon>
        <taxon>Actinomycetes</taxon>
        <taxon>Pseudonocardiales</taxon>
        <taxon>Pseudonocardiaceae</taxon>
        <taxon>Kibdelosporangium</taxon>
    </lineage>
</organism>
<evidence type="ECO:0000256" key="3">
    <source>
        <dbReference type="ARBA" id="ARBA00023163"/>
    </source>
</evidence>
<keyword evidence="1" id="KW-0805">Transcription regulation</keyword>
<dbReference type="RefSeq" id="WP_084426005.1">
    <property type="nucleotide sequence ID" value="NZ_FWXV01000002.1"/>
</dbReference>
<dbReference type="PANTHER" id="PTHR46796:SF13">
    <property type="entry name" value="HTH-TYPE TRANSCRIPTIONAL ACTIVATOR RHAS"/>
    <property type="match status" value="1"/>
</dbReference>
<dbReference type="Pfam" id="PF12833">
    <property type="entry name" value="HTH_18"/>
    <property type="match status" value="1"/>
</dbReference>
<proteinExistence type="predicted"/>
<dbReference type="InterPro" id="IPR018062">
    <property type="entry name" value="HTH_AraC-typ_CS"/>
</dbReference>
<dbReference type="SMART" id="SM00342">
    <property type="entry name" value="HTH_ARAC"/>
    <property type="match status" value="1"/>
</dbReference>
<keyword evidence="6" id="KW-1185">Reference proteome</keyword>
<evidence type="ECO:0000256" key="2">
    <source>
        <dbReference type="ARBA" id="ARBA00023125"/>
    </source>
</evidence>
<evidence type="ECO:0000256" key="1">
    <source>
        <dbReference type="ARBA" id="ARBA00023015"/>
    </source>
</evidence>
<dbReference type="InterPro" id="IPR018060">
    <property type="entry name" value="HTH_AraC"/>
</dbReference>
<dbReference type="PROSITE" id="PS00041">
    <property type="entry name" value="HTH_ARAC_FAMILY_1"/>
    <property type="match status" value="1"/>
</dbReference>
<name>A0A1Y5XCM3_KIBAR</name>
<evidence type="ECO:0000313" key="6">
    <source>
        <dbReference type="Proteomes" id="UP000192674"/>
    </source>
</evidence>
<keyword evidence="3" id="KW-0804">Transcription</keyword>